<feature type="region of interest" description="Disordered" evidence="1">
    <location>
        <begin position="319"/>
        <end position="342"/>
    </location>
</feature>
<keyword evidence="2" id="KW-0472">Membrane</keyword>
<evidence type="ECO:0000256" key="2">
    <source>
        <dbReference type="SAM" id="Phobius"/>
    </source>
</evidence>
<dbReference type="Proteomes" id="UP000479000">
    <property type="component" value="Unassembled WGS sequence"/>
</dbReference>
<feature type="compositionally biased region" description="Basic and acidic residues" evidence="1">
    <location>
        <begin position="229"/>
        <end position="239"/>
    </location>
</feature>
<organism evidence="3 4">
    <name type="scientific">Nesidiocoris tenuis</name>
    <dbReference type="NCBI Taxonomy" id="355587"/>
    <lineage>
        <taxon>Eukaryota</taxon>
        <taxon>Metazoa</taxon>
        <taxon>Ecdysozoa</taxon>
        <taxon>Arthropoda</taxon>
        <taxon>Hexapoda</taxon>
        <taxon>Insecta</taxon>
        <taxon>Pterygota</taxon>
        <taxon>Neoptera</taxon>
        <taxon>Paraneoptera</taxon>
        <taxon>Hemiptera</taxon>
        <taxon>Heteroptera</taxon>
        <taxon>Panheteroptera</taxon>
        <taxon>Cimicomorpha</taxon>
        <taxon>Miridae</taxon>
        <taxon>Dicyphina</taxon>
        <taxon>Nesidiocoris</taxon>
    </lineage>
</organism>
<evidence type="ECO:0000313" key="4">
    <source>
        <dbReference type="Proteomes" id="UP000479000"/>
    </source>
</evidence>
<accession>A0A6H5H1G8</accession>
<feature type="region of interest" description="Disordered" evidence="1">
    <location>
        <begin position="229"/>
        <end position="261"/>
    </location>
</feature>
<proteinExistence type="predicted"/>
<keyword evidence="2" id="KW-1133">Transmembrane helix</keyword>
<feature type="transmembrane region" description="Helical" evidence="2">
    <location>
        <begin position="91"/>
        <end position="113"/>
    </location>
</feature>
<feature type="compositionally biased region" description="Polar residues" evidence="1">
    <location>
        <begin position="319"/>
        <end position="329"/>
    </location>
</feature>
<keyword evidence="4" id="KW-1185">Reference proteome</keyword>
<dbReference type="EMBL" id="CADCXU010023470">
    <property type="protein sequence ID" value="CAB0010931.1"/>
    <property type="molecule type" value="Genomic_DNA"/>
</dbReference>
<dbReference type="AlphaFoldDB" id="A0A6H5H1G8"/>
<protein>
    <submittedName>
        <fullName evidence="3">Uncharacterized protein</fullName>
    </submittedName>
</protein>
<evidence type="ECO:0000256" key="1">
    <source>
        <dbReference type="SAM" id="MobiDB-lite"/>
    </source>
</evidence>
<keyword evidence="2" id="KW-0812">Transmembrane</keyword>
<sequence length="342" mass="38655">MSFWKQNESGTLSDHSYRFLMNLVETASVRDNPVLMNKDLKIQREGSQVLRNLRSFLGFLSTVTSTTHSYIPTNRVRALCFRLCSTRPFQISLLIICLIDLSIIFDFLLAYYFNFEKASKQGRSTNSATISQMAKVFGILPNYDFLMNHQKLDTAQEDYIIGGGNVIGEIGIVTGRRYDMTVTCETAVQESSLWDFETSYETQLLVILTPHVLIEDVMSPEGIFKGNFREKDLSEKSDDGEIEGESADEPSAPNKSKSQKCHHDPFAVTVSTSGACANERLFANVHLCSHKFGPPVKTWLPRYRCSRTRKVPTRFHLRASSQNDGSSKFRQVPEQARAFANS</sequence>
<reference evidence="3 4" key="1">
    <citation type="submission" date="2020-02" db="EMBL/GenBank/DDBJ databases">
        <authorList>
            <person name="Ferguson B K."/>
        </authorList>
    </citation>
    <scope>NUCLEOTIDE SEQUENCE [LARGE SCALE GENOMIC DNA]</scope>
</reference>
<evidence type="ECO:0000313" key="3">
    <source>
        <dbReference type="EMBL" id="CAB0010931.1"/>
    </source>
</evidence>
<gene>
    <name evidence="3" type="ORF">NTEN_LOCUS15924</name>
</gene>
<name>A0A6H5H1G8_9HEMI</name>